<organism evidence="2 3">
    <name type="scientific">Bradyrhizobium cosmicum</name>
    <dbReference type="NCBI Taxonomy" id="1404864"/>
    <lineage>
        <taxon>Bacteria</taxon>
        <taxon>Pseudomonadati</taxon>
        <taxon>Pseudomonadota</taxon>
        <taxon>Alphaproteobacteria</taxon>
        <taxon>Hyphomicrobiales</taxon>
        <taxon>Nitrobacteraceae</taxon>
        <taxon>Bradyrhizobium</taxon>
    </lineage>
</organism>
<keyword evidence="1" id="KW-0812">Transmembrane</keyword>
<keyword evidence="1" id="KW-1133">Transmembrane helix</keyword>
<dbReference type="EMBL" id="AP012279">
    <property type="protein sequence ID" value="BAL79633.1"/>
    <property type="molecule type" value="Genomic_DNA"/>
</dbReference>
<keyword evidence="3" id="KW-1185">Reference proteome</keyword>
<evidence type="ECO:0000256" key="1">
    <source>
        <dbReference type="SAM" id="Phobius"/>
    </source>
</evidence>
<name>A0AAI8MG18_9BRAD</name>
<sequence length="424" mass="45434">MFDVTDPAAVIRGDRASDRLAKLNELFAASQHSLEGIIFNSGVPGDFLQHAILYSIGGPYLLIGFQIALQFIILVTTFLAAVRLTGSATVAVATGFFVLVMPGALLNPHLLVTETWFTLLLTIGTFAICQAVKDASKRDFLVLIYIGFASFGLASSIRPQGLLVPLALAAYLSIARFSDRKTILGATVLAYAMFPISWMTLRLLFVGDFGLGASNADLSTNLALRADRILGLPLDTTGRMGPSAFLALAAGHPLATFNSVYTDAFNLILNPGANHLFGYYLGLGETPDGFSWLRIRDEAGVFGVIAELLRRNLALVALFVTWTAIHAVVILGVCKTVLSNLRANYRTPSWVWVALIVVATTAASGFVAGLVRWNLRAGVEPLLALLAAYGWFSNETAFGSARKIEPRKLGDALLSDGAENVPNP</sequence>
<keyword evidence="1" id="KW-0472">Membrane</keyword>
<dbReference type="Proteomes" id="UP000007886">
    <property type="component" value="Chromosome"/>
</dbReference>
<reference evidence="2 3" key="1">
    <citation type="journal article" date="2012" name="Microbes Environ.">
        <title>Complete genome sequence of Bradyrhizobium sp. S23321: insights into symbiosis evolution in soil oligotrophs.</title>
        <authorList>
            <person name="Okubo T."/>
            <person name="Tsukui T."/>
            <person name="Maita H."/>
            <person name="Okamoto S."/>
            <person name="Oshima K."/>
            <person name="Fujisawa T."/>
            <person name="Saito A."/>
            <person name="Futamata H."/>
            <person name="Hattori R."/>
            <person name="Shimomura Y."/>
            <person name="Haruta S."/>
            <person name="Morimoto S."/>
            <person name="Wang Y."/>
            <person name="Sakai Y."/>
            <person name="Hattori M."/>
            <person name="Aizawa S."/>
            <person name="Nagashima K.V.P."/>
            <person name="Masuda S."/>
            <person name="Hattori T."/>
            <person name="Yamashita A."/>
            <person name="Bao Z."/>
            <person name="Hayatsu M."/>
            <person name="Kajiya-Kanegae H."/>
            <person name="Yoshinaga I."/>
            <person name="Sakamoto K."/>
            <person name="Toyota K."/>
            <person name="Nakao M."/>
            <person name="Kohara M."/>
            <person name="Anda M."/>
            <person name="Niwa R."/>
            <person name="Jung-Hwan P."/>
            <person name="Sameshima-Saito R."/>
            <person name="Tokuda S."/>
            <person name="Yamamoto S."/>
            <person name="Yamamoto S."/>
            <person name="Yokoyama T."/>
            <person name="Akutsu T."/>
            <person name="Nakamura Y."/>
            <person name="Nakahira-Yanaka Y."/>
            <person name="Takada Hoshino Y."/>
            <person name="Hirakawa H."/>
            <person name="Mitsui H."/>
            <person name="Terasawa K."/>
            <person name="Itakura M."/>
            <person name="Sato S."/>
            <person name="Ikeda-Ohtsubo W."/>
            <person name="Sakakura N."/>
            <person name="Kaminuma E."/>
            <person name="Minamisawa K."/>
        </authorList>
    </citation>
    <scope>NUCLEOTIDE SEQUENCE [LARGE SCALE GENOMIC DNA]</scope>
    <source>
        <strain evidence="2 3">S23321</strain>
    </source>
</reference>
<feature type="transmembrane region" description="Helical" evidence="1">
    <location>
        <begin position="313"/>
        <end position="338"/>
    </location>
</feature>
<evidence type="ECO:0000313" key="3">
    <source>
        <dbReference type="Proteomes" id="UP000007886"/>
    </source>
</evidence>
<feature type="transmembrane region" description="Helical" evidence="1">
    <location>
        <begin position="60"/>
        <end position="82"/>
    </location>
</feature>
<proteinExistence type="predicted"/>
<evidence type="ECO:0000313" key="2">
    <source>
        <dbReference type="EMBL" id="BAL79633.1"/>
    </source>
</evidence>
<dbReference type="KEGG" id="brs:S23_64520"/>
<protein>
    <submittedName>
        <fullName evidence="2">Uncharacterized protein</fullName>
    </submittedName>
</protein>
<accession>A0AAI8MG18</accession>
<feature type="transmembrane region" description="Helical" evidence="1">
    <location>
        <begin position="183"/>
        <end position="205"/>
    </location>
</feature>
<feature type="transmembrane region" description="Helical" evidence="1">
    <location>
        <begin position="140"/>
        <end position="157"/>
    </location>
</feature>
<feature type="transmembrane region" description="Helical" evidence="1">
    <location>
        <begin position="350"/>
        <end position="371"/>
    </location>
</feature>
<gene>
    <name evidence="2" type="ORF">S23_64520</name>
</gene>
<feature type="transmembrane region" description="Helical" evidence="1">
    <location>
        <begin position="89"/>
        <end position="110"/>
    </location>
</feature>
<dbReference type="AlphaFoldDB" id="A0AAI8MG18"/>
<feature type="transmembrane region" description="Helical" evidence="1">
    <location>
        <begin position="116"/>
        <end position="133"/>
    </location>
</feature>